<organism evidence="10 11">
    <name type="scientific">Zostera marina</name>
    <name type="common">Eelgrass</name>
    <dbReference type="NCBI Taxonomy" id="29655"/>
    <lineage>
        <taxon>Eukaryota</taxon>
        <taxon>Viridiplantae</taxon>
        <taxon>Streptophyta</taxon>
        <taxon>Embryophyta</taxon>
        <taxon>Tracheophyta</taxon>
        <taxon>Spermatophyta</taxon>
        <taxon>Magnoliopsida</taxon>
        <taxon>Liliopsida</taxon>
        <taxon>Zosteraceae</taxon>
        <taxon>Zostera</taxon>
    </lineage>
</organism>
<dbReference type="OMA" id="SRWCPLE"/>
<dbReference type="Pfam" id="PF24807">
    <property type="entry name" value="WD40_CDC20-Fz"/>
    <property type="match status" value="1"/>
</dbReference>
<dbReference type="GO" id="GO:0051301">
    <property type="term" value="P:cell division"/>
    <property type="evidence" value="ECO:0007669"/>
    <property type="project" value="UniProtKB-KW"/>
</dbReference>
<dbReference type="PROSITE" id="PS50294">
    <property type="entry name" value="WD_REPEATS_REGION"/>
    <property type="match status" value="3"/>
</dbReference>
<dbReference type="GO" id="GO:0031145">
    <property type="term" value="P:anaphase-promoting complex-dependent catabolic process"/>
    <property type="evidence" value="ECO:0000318"/>
    <property type="project" value="GO_Central"/>
</dbReference>
<dbReference type="CDD" id="cd00200">
    <property type="entry name" value="WD40"/>
    <property type="match status" value="1"/>
</dbReference>
<proteinExistence type="inferred from homology"/>
<dbReference type="InterPro" id="IPR001680">
    <property type="entry name" value="WD40_rpt"/>
</dbReference>
<evidence type="ECO:0000256" key="7">
    <source>
        <dbReference type="ARBA" id="ARBA00023425"/>
    </source>
</evidence>
<dbReference type="STRING" id="29655.A0A0K9PBX1"/>
<evidence type="ECO:0000256" key="2">
    <source>
        <dbReference type="ARBA" id="ARBA00022574"/>
    </source>
</evidence>
<name>A0A0K9PBX1_ZOSMR</name>
<keyword evidence="4" id="KW-0677">Repeat</keyword>
<dbReference type="OrthoDB" id="1136713at2759"/>
<feature type="domain" description="CDC20/Fizzy WD40" evidence="9">
    <location>
        <begin position="135"/>
        <end position="435"/>
    </location>
</feature>
<protein>
    <submittedName>
        <fullName evidence="10">Cell division cycle 20.1, cofactor of APC complex</fullName>
    </submittedName>
</protein>
<accession>A0A0K9PBX1</accession>
<dbReference type="SMART" id="SM00320">
    <property type="entry name" value="WD40"/>
    <property type="match status" value="6"/>
</dbReference>
<dbReference type="Gene3D" id="2.130.10.10">
    <property type="entry name" value="YVTN repeat-like/Quinoprotein amine dehydrogenase"/>
    <property type="match status" value="1"/>
</dbReference>
<feature type="repeat" description="WD" evidence="8">
    <location>
        <begin position="181"/>
        <end position="222"/>
    </location>
</feature>
<dbReference type="InterPro" id="IPR056150">
    <property type="entry name" value="WD40_CDC20-Fz"/>
</dbReference>
<evidence type="ECO:0000256" key="4">
    <source>
        <dbReference type="ARBA" id="ARBA00022737"/>
    </source>
</evidence>
<dbReference type="Proteomes" id="UP000036987">
    <property type="component" value="Unassembled WGS sequence"/>
</dbReference>
<dbReference type="GO" id="GO:0010997">
    <property type="term" value="F:anaphase-promoting complex binding"/>
    <property type="evidence" value="ECO:0000318"/>
    <property type="project" value="GO_Central"/>
</dbReference>
<gene>
    <name evidence="10" type="ORF">ZOSMA_30G00180</name>
</gene>
<dbReference type="AlphaFoldDB" id="A0A0K9PBX1"/>
<dbReference type="GO" id="GO:1990757">
    <property type="term" value="F:ubiquitin ligase activator activity"/>
    <property type="evidence" value="ECO:0000318"/>
    <property type="project" value="GO_Central"/>
</dbReference>
<evidence type="ECO:0000256" key="5">
    <source>
        <dbReference type="ARBA" id="ARBA00022776"/>
    </source>
</evidence>
<dbReference type="PANTHER" id="PTHR19918">
    <property type="entry name" value="CELL DIVISION CYCLE 20 CDC20 FIZZY -RELATED"/>
    <property type="match status" value="1"/>
</dbReference>
<dbReference type="PROSITE" id="PS50082">
    <property type="entry name" value="WD_REPEATS_2"/>
    <property type="match status" value="3"/>
</dbReference>
<comment type="caution">
    <text evidence="10">The sequence shown here is derived from an EMBL/GenBank/DDBJ whole genome shotgun (WGS) entry which is preliminary data.</text>
</comment>
<sequence>MDSDIPLQDIFSPPRFPRYSPLSSGIRRTSKFSSTTENFDRFIPDRSSTNMDIARCLLTQPRKNKRNKDTIVSPSKEVYRKCLAETILQNRTRILSFKSKPPPKPLDSWLKKPFSHQDKFVKPHRHIPQSADRILDASDIVDDYYLNLIDWGSANILAIALRNTVYLWDDSIGSTSELMTVDEENGPVTSVNWAPDGKHIAVGMNSSDVQLWDSTSNSLLRTFKGAHCSRVGALAWNNQILTTGGMDGMITNNDVRMRSHIVQTYSGHTQEVCGLKWSTSGRLLASGGKDNLLHIWDLSKSSSNIVRNQNQWLHRLDDHVDAVRAIAWCPFQSNLLVSGGNKNDQSIKFWNIHNGTCLNSVSTRSQVCSLLWNKNEKELLSSHGLTNNQITLWKYPSMVKMAELTGHTSRVLFMTQSPNGCTVATAAGDETLRLWNVFGNPDAQKPSSTNSNAITEFFARFNHIR</sequence>
<dbReference type="InterPro" id="IPR019775">
    <property type="entry name" value="WD40_repeat_CS"/>
</dbReference>
<dbReference type="GO" id="GO:0005680">
    <property type="term" value="C:anaphase-promoting complex"/>
    <property type="evidence" value="ECO:0000318"/>
    <property type="project" value="GO_Central"/>
</dbReference>
<dbReference type="EMBL" id="LFYR01001011">
    <property type="protein sequence ID" value="KMZ65737.1"/>
    <property type="molecule type" value="Genomic_DNA"/>
</dbReference>
<dbReference type="InterPro" id="IPR033010">
    <property type="entry name" value="Cdc20/Fizzy"/>
</dbReference>
<dbReference type="PROSITE" id="PS00678">
    <property type="entry name" value="WD_REPEATS_1"/>
    <property type="match status" value="2"/>
</dbReference>
<dbReference type="InterPro" id="IPR036322">
    <property type="entry name" value="WD40_repeat_dom_sf"/>
</dbReference>
<keyword evidence="2 8" id="KW-0853">WD repeat</keyword>
<feature type="repeat" description="WD" evidence="8">
    <location>
        <begin position="265"/>
        <end position="306"/>
    </location>
</feature>
<comment type="similarity">
    <text evidence="1">Belongs to the WD repeat CDC20/Fizzy family.</text>
</comment>
<evidence type="ECO:0000313" key="10">
    <source>
        <dbReference type="EMBL" id="KMZ65737.1"/>
    </source>
</evidence>
<evidence type="ECO:0000256" key="8">
    <source>
        <dbReference type="PROSITE-ProRule" id="PRU00221"/>
    </source>
</evidence>
<dbReference type="GO" id="GO:1905786">
    <property type="term" value="P:positive regulation of anaphase-promoting complex-dependent catabolic process"/>
    <property type="evidence" value="ECO:0000318"/>
    <property type="project" value="GO_Central"/>
</dbReference>
<keyword evidence="5" id="KW-0498">Mitosis</keyword>
<evidence type="ECO:0000256" key="3">
    <source>
        <dbReference type="ARBA" id="ARBA00022618"/>
    </source>
</evidence>
<feature type="repeat" description="WD" evidence="8">
    <location>
        <begin position="404"/>
        <end position="437"/>
    </location>
</feature>
<evidence type="ECO:0000313" key="11">
    <source>
        <dbReference type="Proteomes" id="UP000036987"/>
    </source>
</evidence>
<dbReference type="SUPFAM" id="SSF50978">
    <property type="entry name" value="WD40 repeat-like"/>
    <property type="match status" value="1"/>
</dbReference>
<dbReference type="InterPro" id="IPR015943">
    <property type="entry name" value="WD40/YVTN_repeat-like_dom_sf"/>
</dbReference>
<evidence type="ECO:0000256" key="1">
    <source>
        <dbReference type="ARBA" id="ARBA00006445"/>
    </source>
</evidence>
<keyword evidence="6" id="KW-0131">Cell cycle</keyword>
<keyword evidence="3 10" id="KW-0132">Cell division</keyword>
<dbReference type="PANTHER" id="PTHR19918:SF8">
    <property type="entry name" value="FI02843P"/>
    <property type="match status" value="1"/>
</dbReference>
<evidence type="ECO:0000256" key="6">
    <source>
        <dbReference type="ARBA" id="ARBA00023306"/>
    </source>
</evidence>
<comment type="function">
    <text evidence="7">Component of the anaphase promoting complex/cyclosome (APC/C), a cell cycle-regulated E3 ubiquitin-protein ligase complex that controls progression through mitosis and the G1 phase of the cell cycle.</text>
</comment>
<evidence type="ECO:0000259" key="9">
    <source>
        <dbReference type="Pfam" id="PF24807"/>
    </source>
</evidence>
<reference evidence="11" key="1">
    <citation type="journal article" date="2016" name="Nature">
        <title>The genome of the seagrass Zostera marina reveals angiosperm adaptation to the sea.</title>
        <authorList>
            <person name="Olsen J.L."/>
            <person name="Rouze P."/>
            <person name="Verhelst B."/>
            <person name="Lin Y.-C."/>
            <person name="Bayer T."/>
            <person name="Collen J."/>
            <person name="Dattolo E."/>
            <person name="De Paoli E."/>
            <person name="Dittami S."/>
            <person name="Maumus F."/>
            <person name="Michel G."/>
            <person name="Kersting A."/>
            <person name="Lauritano C."/>
            <person name="Lohaus R."/>
            <person name="Toepel M."/>
            <person name="Tonon T."/>
            <person name="Vanneste K."/>
            <person name="Amirebrahimi M."/>
            <person name="Brakel J."/>
            <person name="Bostroem C."/>
            <person name="Chovatia M."/>
            <person name="Grimwood J."/>
            <person name="Jenkins J.W."/>
            <person name="Jueterbock A."/>
            <person name="Mraz A."/>
            <person name="Stam W.T."/>
            <person name="Tice H."/>
            <person name="Bornberg-Bauer E."/>
            <person name="Green P.J."/>
            <person name="Pearson G.A."/>
            <person name="Procaccini G."/>
            <person name="Duarte C.M."/>
            <person name="Schmutz J."/>
            <person name="Reusch T.B.H."/>
            <person name="Van de Peer Y."/>
        </authorList>
    </citation>
    <scope>NUCLEOTIDE SEQUENCE [LARGE SCALE GENOMIC DNA]</scope>
    <source>
        <strain evidence="11">cv. Finnish</strain>
    </source>
</reference>
<keyword evidence="11" id="KW-1185">Reference proteome</keyword>